<proteinExistence type="predicted"/>
<keyword evidence="2" id="KW-1185">Reference proteome</keyword>
<evidence type="ECO:0000313" key="2">
    <source>
        <dbReference type="Proteomes" id="UP000821845"/>
    </source>
</evidence>
<evidence type="ECO:0000313" key="1">
    <source>
        <dbReference type="EMBL" id="KAH6940876.1"/>
    </source>
</evidence>
<gene>
    <name evidence="1" type="ORF">HPB50_009115</name>
</gene>
<comment type="caution">
    <text evidence="1">The sequence shown here is derived from an EMBL/GenBank/DDBJ whole genome shotgun (WGS) entry which is preliminary data.</text>
</comment>
<protein>
    <submittedName>
        <fullName evidence="1">Uncharacterized protein</fullName>
    </submittedName>
</protein>
<sequence length="365" mass="39922">MDLRHLRRKSKAFQTHPTRRHSEGRAKQEEATKPTKPQAARRKSMAAAKSDPLSHPAPETAAIAAKTQAAATRMIAAASGKVSLLVALMFRVSRPAAVTASGDGHEHTVSTRVPTALEIVSPAQDGGPGSPLSRPQSHLRSFAVAVVVLAIVLATVSLLSLTFWTRKVERSVQVCRSQGCQVFADAFKRSMRRDVPPCVNFVEFACGGYASGSSAKNKSVREAAYEAFRNDLILPSHNESLVSYQSQNTLQKAWVFYKTCEDVVSAGADNAKTVLAMMKEAKLTWPARSARPDAVYSLLCLQGKLAWPSPLEYKIEDLGIGELHVTFSLSPDVGKYALERKRRLEKRAEHANFFKEPRCGLRPGQ</sequence>
<name>A0ACB7T0Y9_HYAAI</name>
<dbReference type="EMBL" id="CM023491">
    <property type="protein sequence ID" value="KAH6940876.1"/>
    <property type="molecule type" value="Genomic_DNA"/>
</dbReference>
<reference evidence="1" key="1">
    <citation type="submission" date="2020-05" db="EMBL/GenBank/DDBJ databases">
        <title>Large-scale comparative analyses of tick genomes elucidate their genetic diversity and vector capacities.</title>
        <authorList>
            <person name="Jia N."/>
            <person name="Wang J."/>
            <person name="Shi W."/>
            <person name="Du L."/>
            <person name="Sun Y."/>
            <person name="Zhan W."/>
            <person name="Jiang J."/>
            <person name="Wang Q."/>
            <person name="Zhang B."/>
            <person name="Ji P."/>
            <person name="Sakyi L.B."/>
            <person name="Cui X."/>
            <person name="Yuan T."/>
            <person name="Jiang B."/>
            <person name="Yang W."/>
            <person name="Lam T.T.-Y."/>
            <person name="Chang Q."/>
            <person name="Ding S."/>
            <person name="Wang X."/>
            <person name="Zhu J."/>
            <person name="Ruan X."/>
            <person name="Zhao L."/>
            <person name="Wei J."/>
            <person name="Que T."/>
            <person name="Du C."/>
            <person name="Cheng J."/>
            <person name="Dai P."/>
            <person name="Han X."/>
            <person name="Huang E."/>
            <person name="Gao Y."/>
            <person name="Liu J."/>
            <person name="Shao H."/>
            <person name="Ye R."/>
            <person name="Li L."/>
            <person name="Wei W."/>
            <person name="Wang X."/>
            <person name="Wang C."/>
            <person name="Yang T."/>
            <person name="Huo Q."/>
            <person name="Li W."/>
            <person name="Guo W."/>
            <person name="Chen H."/>
            <person name="Zhou L."/>
            <person name="Ni X."/>
            <person name="Tian J."/>
            <person name="Zhou Y."/>
            <person name="Sheng Y."/>
            <person name="Liu T."/>
            <person name="Pan Y."/>
            <person name="Xia L."/>
            <person name="Li J."/>
            <person name="Zhao F."/>
            <person name="Cao W."/>
        </authorList>
    </citation>
    <scope>NUCLEOTIDE SEQUENCE</scope>
    <source>
        <strain evidence="1">Hyas-2018</strain>
    </source>
</reference>
<accession>A0ACB7T0Y9</accession>
<dbReference type="Proteomes" id="UP000821845">
    <property type="component" value="Chromosome 11"/>
</dbReference>
<organism evidence="1 2">
    <name type="scientific">Hyalomma asiaticum</name>
    <name type="common">Tick</name>
    <dbReference type="NCBI Taxonomy" id="266040"/>
    <lineage>
        <taxon>Eukaryota</taxon>
        <taxon>Metazoa</taxon>
        <taxon>Ecdysozoa</taxon>
        <taxon>Arthropoda</taxon>
        <taxon>Chelicerata</taxon>
        <taxon>Arachnida</taxon>
        <taxon>Acari</taxon>
        <taxon>Parasitiformes</taxon>
        <taxon>Ixodida</taxon>
        <taxon>Ixodoidea</taxon>
        <taxon>Ixodidae</taxon>
        <taxon>Hyalomminae</taxon>
        <taxon>Hyalomma</taxon>
    </lineage>
</organism>